<keyword evidence="7" id="KW-0175">Coiled coil</keyword>
<dbReference type="PANTHER" id="PTHR14145">
    <property type="entry name" value="26S PROTESOME SUBUNIT 6"/>
    <property type="match status" value="1"/>
</dbReference>
<dbReference type="InterPro" id="IPR000717">
    <property type="entry name" value="PCI_dom"/>
</dbReference>
<dbReference type="Proteomes" id="UP000053259">
    <property type="component" value="Unassembled WGS sequence"/>
</dbReference>
<name>A0A0D1YPK0_9PEZI</name>
<dbReference type="STRING" id="253628.A0A0D1YPK0"/>
<keyword evidence="10" id="KW-1185">Reference proteome</keyword>
<dbReference type="OrthoDB" id="422427at2759"/>
<organism evidence="9 10">
    <name type="scientific">Verruconis gallopava</name>
    <dbReference type="NCBI Taxonomy" id="253628"/>
    <lineage>
        <taxon>Eukaryota</taxon>
        <taxon>Fungi</taxon>
        <taxon>Dikarya</taxon>
        <taxon>Ascomycota</taxon>
        <taxon>Pezizomycotina</taxon>
        <taxon>Dothideomycetes</taxon>
        <taxon>Pleosporomycetidae</taxon>
        <taxon>Venturiales</taxon>
        <taxon>Sympoventuriaceae</taxon>
        <taxon>Verruconis</taxon>
    </lineage>
</organism>
<protein>
    <recommendedName>
        <fullName evidence="8">PCI domain-containing protein</fullName>
    </recommendedName>
</protein>
<dbReference type="GO" id="GO:0005737">
    <property type="term" value="C:cytoplasm"/>
    <property type="evidence" value="ECO:0007669"/>
    <property type="project" value="UniProtKB-SubCell"/>
</dbReference>
<dbReference type="PANTHER" id="PTHR14145:SF2">
    <property type="entry name" value="COP9 SIGNALOSOME COMPLEX SUBUNIT 1"/>
    <property type="match status" value="1"/>
</dbReference>
<evidence type="ECO:0000259" key="8">
    <source>
        <dbReference type="PROSITE" id="PS50250"/>
    </source>
</evidence>
<dbReference type="SMART" id="SM00088">
    <property type="entry name" value="PINT"/>
    <property type="match status" value="1"/>
</dbReference>
<dbReference type="HOGENOM" id="CLU_022348_1_1_1"/>
<keyword evidence="6" id="KW-0539">Nucleus</keyword>
<dbReference type="InterPro" id="IPR036390">
    <property type="entry name" value="WH_DNA-bd_sf"/>
</dbReference>
<dbReference type="InterPro" id="IPR045135">
    <property type="entry name" value="Rpn7_N"/>
</dbReference>
<keyword evidence="5" id="KW-0736">Signalosome</keyword>
<feature type="domain" description="PCI" evidence="8">
    <location>
        <begin position="242"/>
        <end position="404"/>
    </location>
</feature>
<comment type="subcellular location">
    <subcellularLocation>
        <location evidence="2">Cytoplasm</location>
    </subcellularLocation>
    <subcellularLocation>
        <location evidence="1">Nucleus</location>
    </subcellularLocation>
</comment>
<dbReference type="EMBL" id="KN847548">
    <property type="protein sequence ID" value="KIW02547.1"/>
    <property type="molecule type" value="Genomic_DNA"/>
</dbReference>
<sequence length="486" mass="55178">MAVEDSIFFQEIRADHGKIVNDLPKFELESYVGNYEGILRLFKLRCIAHTSPPLSADAFRLLIQELKRGINVDMYMQVVEEFSKLLPSDPLAQVDTEWAETTARRVKTDTDRLERELKAYKNNLIKESIRMGQEDLGNHYFLVGDYPSAFKAYTKMREFCTTPKQIAQMTFKLLYVAIMQRNWAIAASYQPKMGALQLSSEEKAKFDPILFACVGLSHLQQCHYRDAARAFLNVDQQYMTLQEAQGGIVFQKQVMTPNDVAVYGGLCALATMDRAELQRRVLDNTTFRPLLELEPHIRRAISMFCSSKYKSCLQVLESYMADYLLDFYLNGHFLKLYQLVRSKCIVQWFSAYSSVTWQEIESHFPNNLLDIDLEDELRGMIRNGVLDARIDLVDKVLVSPNPDSRIAVIQDTLSMAKTTEHALRLRLHNINMRAAGLVVKSPNQGAMNLSMLAEQGSEFFNGAMGLRQGGGGAQGKIKKANGANMV</sequence>
<evidence type="ECO:0000256" key="4">
    <source>
        <dbReference type="ARBA" id="ARBA00022490"/>
    </source>
</evidence>
<keyword evidence="4" id="KW-0963">Cytoplasm</keyword>
<comment type="similarity">
    <text evidence="3">Belongs to the CSN1 family.</text>
</comment>
<dbReference type="InterPro" id="IPR019585">
    <property type="entry name" value="Rpn7/CSN1"/>
</dbReference>
<dbReference type="InParanoid" id="A0A0D1YPK0"/>
<dbReference type="Pfam" id="PF01399">
    <property type="entry name" value="PCI"/>
    <property type="match status" value="1"/>
</dbReference>
<accession>A0A0D1YPK0</accession>
<dbReference type="Gene3D" id="1.25.40.570">
    <property type="match status" value="1"/>
</dbReference>
<evidence type="ECO:0000313" key="10">
    <source>
        <dbReference type="Proteomes" id="UP000053259"/>
    </source>
</evidence>
<evidence type="ECO:0000313" key="9">
    <source>
        <dbReference type="EMBL" id="KIW02547.1"/>
    </source>
</evidence>
<gene>
    <name evidence="9" type="ORF">PV09_06003</name>
</gene>
<dbReference type="AlphaFoldDB" id="A0A0D1YPK0"/>
<dbReference type="RefSeq" id="XP_016212416.1">
    <property type="nucleotide sequence ID" value="XM_016359580.1"/>
</dbReference>
<feature type="coiled-coil region" evidence="7">
    <location>
        <begin position="103"/>
        <end position="130"/>
    </location>
</feature>
<dbReference type="VEuPathDB" id="FungiDB:PV09_06003"/>
<proteinExistence type="inferred from homology"/>
<reference evidence="9 10" key="1">
    <citation type="submission" date="2015-01" db="EMBL/GenBank/DDBJ databases">
        <title>The Genome Sequence of Ochroconis gallopava CBS43764.</title>
        <authorList>
            <consortium name="The Broad Institute Genomics Platform"/>
            <person name="Cuomo C."/>
            <person name="de Hoog S."/>
            <person name="Gorbushina A."/>
            <person name="Stielow B."/>
            <person name="Teixiera M."/>
            <person name="Abouelleil A."/>
            <person name="Chapman S.B."/>
            <person name="Priest M."/>
            <person name="Young S.K."/>
            <person name="Wortman J."/>
            <person name="Nusbaum C."/>
            <person name="Birren B."/>
        </authorList>
    </citation>
    <scope>NUCLEOTIDE SEQUENCE [LARGE SCALE GENOMIC DNA]</scope>
    <source>
        <strain evidence="9 10">CBS 43764</strain>
    </source>
</reference>
<dbReference type="GO" id="GO:0008180">
    <property type="term" value="C:COP9 signalosome"/>
    <property type="evidence" value="ECO:0007669"/>
    <property type="project" value="UniProtKB-KW"/>
</dbReference>
<evidence type="ECO:0000256" key="5">
    <source>
        <dbReference type="ARBA" id="ARBA00022790"/>
    </source>
</evidence>
<evidence type="ECO:0000256" key="3">
    <source>
        <dbReference type="ARBA" id="ARBA00008793"/>
    </source>
</evidence>
<dbReference type="Pfam" id="PF10602">
    <property type="entry name" value="RPN7"/>
    <property type="match status" value="1"/>
</dbReference>
<evidence type="ECO:0000256" key="7">
    <source>
        <dbReference type="SAM" id="Coils"/>
    </source>
</evidence>
<dbReference type="PROSITE" id="PS50250">
    <property type="entry name" value="PCI"/>
    <property type="match status" value="1"/>
</dbReference>
<evidence type="ECO:0000256" key="1">
    <source>
        <dbReference type="ARBA" id="ARBA00004123"/>
    </source>
</evidence>
<evidence type="ECO:0000256" key="2">
    <source>
        <dbReference type="ARBA" id="ARBA00004496"/>
    </source>
</evidence>
<dbReference type="SUPFAM" id="SSF46785">
    <property type="entry name" value="Winged helix' DNA-binding domain"/>
    <property type="match status" value="1"/>
</dbReference>
<evidence type="ECO:0000256" key="6">
    <source>
        <dbReference type="ARBA" id="ARBA00023242"/>
    </source>
</evidence>
<dbReference type="GeneID" id="27313976"/>